<dbReference type="EMBL" id="MU006804">
    <property type="protein sequence ID" value="KAF2635716.1"/>
    <property type="molecule type" value="Genomic_DNA"/>
</dbReference>
<organism evidence="2 3">
    <name type="scientific">Massarina eburnea CBS 473.64</name>
    <dbReference type="NCBI Taxonomy" id="1395130"/>
    <lineage>
        <taxon>Eukaryota</taxon>
        <taxon>Fungi</taxon>
        <taxon>Dikarya</taxon>
        <taxon>Ascomycota</taxon>
        <taxon>Pezizomycotina</taxon>
        <taxon>Dothideomycetes</taxon>
        <taxon>Pleosporomycetidae</taxon>
        <taxon>Pleosporales</taxon>
        <taxon>Massarineae</taxon>
        <taxon>Massarinaceae</taxon>
        <taxon>Massarina</taxon>
    </lineage>
</organism>
<dbReference type="OrthoDB" id="3801236at2759"/>
<name>A0A6A6RKL4_9PLEO</name>
<sequence>MDVGKAQEGSPAEVAPTSHHGNPHDERTCEMDNLKQQVQYLRNRMALYEKTYGVLSENDVVRDNKTALGSPLDPVVIRTPIQICSGRPLTIKSASEISIFDPVRISCTVPVTIEPLWKNEKATVSLCSDINSDFVQGWNKLPDELRVRILGSGIRGVAGHWIQTTLSSSIHEGDFVNGPLVIDDISPARLWKYCLFPYLKMTPEIATLSKEIYYKTNIFHIGAPRTISPRMRGLTTYLRYPSPAVNHYIRNIRMSIDMSPSHWKFLERLAGGAYGFANVNYVQVNLRWSPDVAGQWLQMGNDIPLQNKWEDFVRVIGNGVNFSMAGEVVFHDVLERDQSLMDFRGLKTDMEGEIRGKIRFSV</sequence>
<dbReference type="AlphaFoldDB" id="A0A6A6RKL4"/>
<evidence type="ECO:0000313" key="3">
    <source>
        <dbReference type="Proteomes" id="UP000799753"/>
    </source>
</evidence>
<evidence type="ECO:0000256" key="1">
    <source>
        <dbReference type="SAM" id="MobiDB-lite"/>
    </source>
</evidence>
<feature type="region of interest" description="Disordered" evidence="1">
    <location>
        <begin position="1"/>
        <end position="28"/>
    </location>
</feature>
<proteinExistence type="predicted"/>
<dbReference type="Proteomes" id="UP000799753">
    <property type="component" value="Unassembled WGS sequence"/>
</dbReference>
<keyword evidence="3" id="KW-1185">Reference proteome</keyword>
<protein>
    <submittedName>
        <fullName evidence="2">Uncharacterized protein</fullName>
    </submittedName>
</protein>
<reference evidence="2" key="1">
    <citation type="journal article" date="2020" name="Stud. Mycol.">
        <title>101 Dothideomycetes genomes: a test case for predicting lifestyles and emergence of pathogens.</title>
        <authorList>
            <person name="Haridas S."/>
            <person name="Albert R."/>
            <person name="Binder M."/>
            <person name="Bloem J."/>
            <person name="Labutti K."/>
            <person name="Salamov A."/>
            <person name="Andreopoulos B."/>
            <person name="Baker S."/>
            <person name="Barry K."/>
            <person name="Bills G."/>
            <person name="Bluhm B."/>
            <person name="Cannon C."/>
            <person name="Castanera R."/>
            <person name="Culley D."/>
            <person name="Daum C."/>
            <person name="Ezra D."/>
            <person name="Gonzalez J."/>
            <person name="Henrissat B."/>
            <person name="Kuo A."/>
            <person name="Liang C."/>
            <person name="Lipzen A."/>
            <person name="Lutzoni F."/>
            <person name="Magnuson J."/>
            <person name="Mondo S."/>
            <person name="Nolan M."/>
            <person name="Ohm R."/>
            <person name="Pangilinan J."/>
            <person name="Park H.-J."/>
            <person name="Ramirez L."/>
            <person name="Alfaro M."/>
            <person name="Sun H."/>
            <person name="Tritt A."/>
            <person name="Yoshinaga Y."/>
            <person name="Zwiers L.-H."/>
            <person name="Turgeon B."/>
            <person name="Goodwin S."/>
            <person name="Spatafora J."/>
            <person name="Crous P."/>
            <person name="Grigoriev I."/>
        </authorList>
    </citation>
    <scope>NUCLEOTIDE SEQUENCE</scope>
    <source>
        <strain evidence="2">CBS 473.64</strain>
    </source>
</reference>
<accession>A0A6A6RKL4</accession>
<evidence type="ECO:0000313" key="2">
    <source>
        <dbReference type="EMBL" id="KAF2635716.1"/>
    </source>
</evidence>
<gene>
    <name evidence="2" type="ORF">P280DRAFT_553574</name>
</gene>